<reference evidence="1" key="1">
    <citation type="submission" date="2023-05" db="EMBL/GenBank/DDBJ databases">
        <authorList>
            <consortium name="ELIXIR-Norway"/>
        </authorList>
    </citation>
    <scope>NUCLEOTIDE SEQUENCE</scope>
</reference>
<accession>A0AC59Z1X0</accession>
<name>A0AC59Z1X0_RANTA</name>
<dbReference type="Proteomes" id="UP001162501">
    <property type="component" value="Chromosome 22"/>
</dbReference>
<evidence type="ECO:0000313" key="1">
    <source>
        <dbReference type="EMBL" id="CAN0164976.1"/>
    </source>
</evidence>
<organism evidence="1 2">
    <name type="scientific">Rangifer tarandus platyrhynchus</name>
    <name type="common">Svalbard reindeer</name>
    <dbReference type="NCBI Taxonomy" id="3082113"/>
    <lineage>
        <taxon>Eukaryota</taxon>
        <taxon>Metazoa</taxon>
        <taxon>Chordata</taxon>
        <taxon>Craniata</taxon>
        <taxon>Vertebrata</taxon>
        <taxon>Euteleostomi</taxon>
        <taxon>Mammalia</taxon>
        <taxon>Eutheria</taxon>
        <taxon>Laurasiatheria</taxon>
        <taxon>Artiodactyla</taxon>
        <taxon>Ruminantia</taxon>
        <taxon>Pecora</taxon>
        <taxon>Cervidae</taxon>
        <taxon>Odocoileinae</taxon>
        <taxon>Rangifer</taxon>
    </lineage>
</organism>
<dbReference type="EMBL" id="OX596106">
    <property type="protein sequence ID" value="CAN0164976.1"/>
    <property type="molecule type" value="Genomic_DNA"/>
</dbReference>
<reference evidence="1" key="2">
    <citation type="submission" date="2025-03" db="EMBL/GenBank/DDBJ databases">
        <authorList>
            <consortium name="ELIXIR-Norway"/>
            <consortium name="Elixir Norway"/>
        </authorList>
    </citation>
    <scope>NUCLEOTIDE SEQUENCE</scope>
</reference>
<evidence type="ECO:0000313" key="2">
    <source>
        <dbReference type="Proteomes" id="UP001162501"/>
    </source>
</evidence>
<gene>
    <name evidence="1" type="ORF">MRATA1EN22A_LOCUS13018</name>
</gene>
<protein>
    <submittedName>
        <fullName evidence="1">Uncharacterized protein</fullName>
    </submittedName>
</protein>
<sequence length="142" mass="15975">MSLEPDAADDVSWSAWARIKMFECSYYLCDQNQLFFFNTQIKNQILLPGFKVLDKRLRLFLEASSPSPCGQPSAASRAQRKRQVVEAMLVHSCLELWVHPVTPTVPSAIICRPAGLFQELQQAAEGRQSTSLFLCHSTDVQS</sequence>
<proteinExistence type="predicted"/>